<dbReference type="EMBL" id="PFER01000035">
    <property type="protein sequence ID" value="PJE73489.1"/>
    <property type="molecule type" value="Genomic_DNA"/>
</dbReference>
<reference evidence="2" key="1">
    <citation type="submission" date="2017-09" db="EMBL/GenBank/DDBJ databases">
        <title>Depth-based differentiation of microbial function through sediment-hosted aquifers and enrichment of novel symbionts in the deep terrestrial subsurface.</title>
        <authorList>
            <person name="Probst A.J."/>
            <person name="Ladd B."/>
            <person name="Jarett J.K."/>
            <person name="Geller-Mcgrath D.E."/>
            <person name="Sieber C.M.K."/>
            <person name="Emerson J.B."/>
            <person name="Anantharaman K."/>
            <person name="Thomas B.C."/>
            <person name="Malmstrom R."/>
            <person name="Stieglmeier M."/>
            <person name="Klingl A."/>
            <person name="Woyke T."/>
            <person name="Ryan C.M."/>
            <person name="Banfield J.F."/>
        </authorList>
    </citation>
    <scope>NUCLEOTIDE SEQUENCE [LARGE SCALE GENOMIC DNA]</scope>
</reference>
<protein>
    <submittedName>
        <fullName evidence="1">Uncharacterized protein</fullName>
    </submittedName>
</protein>
<dbReference type="AlphaFoldDB" id="A0A2M8LA37"/>
<sequence length="76" mass="9008">MGKTYLLKKTQERWSDLSKKEHDYFSQVDGTVEEINKLIKKGKYCGDGVYSIQEDKKEKIYEKAKELDYILKILQT</sequence>
<evidence type="ECO:0000313" key="1">
    <source>
        <dbReference type="EMBL" id="PJE73489.1"/>
    </source>
</evidence>
<organism evidence="1 2">
    <name type="scientific">Candidatus Terrybacteria bacterium CG10_big_fil_rev_8_21_14_0_10_41_10</name>
    <dbReference type="NCBI Taxonomy" id="1975026"/>
    <lineage>
        <taxon>Bacteria</taxon>
        <taxon>Candidatus Terryibacteriota</taxon>
    </lineage>
</organism>
<gene>
    <name evidence="1" type="ORF">COV02_02385</name>
</gene>
<name>A0A2M8LA37_9BACT</name>
<dbReference type="Proteomes" id="UP000230959">
    <property type="component" value="Unassembled WGS sequence"/>
</dbReference>
<evidence type="ECO:0000313" key="2">
    <source>
        <dbReference type="Proteomes" id="UP000230959"/>
    </source>
</evidence>
<proteinExistence type="predicted"/>
<accession>A0A2M8LA37</accession>
<comment type="caution">
    <text evidence="1">The sequence shown here is derived from an EMBL/GenBank/DDBJ whole genome shotgun (WGS) entry which is preliminary data.</text>
</comment>